<proteinExistence type="predicted"/>
<keyword evidence="1" id="KW-0732">Signal</keyword>
<sequence>MRRPFVFLTAAIALSACAAGLAGGSATWSGPAPDAREVAPGTILPFGQMARVCGLPDDALGTAVEAASGFTLHDSAAGDTAPRTHYVTGFSDGCARQFTAALALFGDTGVHEATAYGAGVAHEPVAAAYEEVKRQICGVPKGQPCGRSAERLAANTTFLTAYAAFGASGRHADMLLHDRRALAMGVER</sequence>
<evidence type="ECO:0000313" key="2">
    <source>
        <dbReference type="EMBL" id="SDE36292.1"/>
    </source>
</evidence>
<name>A0A1G7CA85_9RHOB</name>
<dbReference type="AlphaFoldDB" id="A0A1G7CA85"/>
<protein>
    <recommendedName>
        <fullName evidence="4">Lipoprotein</fullName>
    </recommendedName>
</protein>
<feature type="chain" id="PRO_5011557340" description="Lipoprotein" evidence="1">
    <location>
        <begin position="19"/>
        <end position="188"/>
    </location>
</feature>
<accession>A0A1G7CA85</accession>
<evidence type="ECO:0008006" key="4">
    <source>
        <dbReference type="Google" id="ProtNLM"/>
    </source>
</evidence>
<evidence type="ECO:0000256" key="1">
    <source>
        <dbReference type="SAM" id="SignalP"/>
    </source>
</evidence>
<dbReference type="OrthoDB" id="7865311at2"/>
<organism evidence="2 3">
    <name type="scientific">Limimaricola pyoseonensis</name>
    <dbReference type="NCBI Taxonomy" id="521013"/>
    <lineage>
        <taxon>Bacteria</taxon>
        <taxon>Pseudomonadati</taxon>
        <taxon>Pseudomonadota</taxon>
        <taxon>Alphaproteobacteria</taxon>
        <taxon>Rhodobacterales</taxon>
        <taxon>Paracoccaceae</taxon>
        <taxon>Limimaricola</taxon>
    </lineage>
</organism>
<feature type="signal peptide" evidence="1">
    <location>
        <begin position="1"/>
        <end position="18"/>
    </location>
</feature>
<dbReference type="Proteomes" id="UP000198922">
    <property type="component" value="Unassembled WGS sequence"/>
</dbReference>
<dbReference type="RefSeq" id="WP_090110528.1">
    <property type="nucleotide sequence ID" value="NZ_FNAT01000002.1"/>
</dbReference>
<dbReference type="EMBL" id="FNAT01000002">
    <property type="protein sequence ID" value="SDE36292.1"/>
    <property type="molecule type" value="Genomic_DNA"/>
</dbReference>
<dbReference type="PROSITE" id="PS51257">
    <property type="entry name" value="PROKAR_LIPOPROTEIN"/>
    <property type="match status" value="1"/>
</dbReference>
<gene>
    <name evidence="2" type="ORF">SAMN04488567_1422</name>
</gene>
<keyword evidence="3" id="KW-1185">Reference proteome</keyword>
<reference evidence="3" key="1">
    <citation type="submission" date="2016-10" db="EMBL/GenBank/DDBJ databases">
        <authorList>
            <person name="Varghese N."/>
            <person name="Submissions S."/>
        </authorList>
    </citation>
    <scope>NUCLEOTIDE SEQUENCE [LARGE SCALE GENOMIC DNA]</scope>
    <source>
        <strain evidence="3">DSM 21424</strain>
    </source>
</reference>
<evidence type="ECO:0000313" key="3">
    <source>
        <dbReference type="Proteomes" id="UP000198922"/>
    </source>
</evidence>